<organism evidence="4 5">
    <name type="scientific">Kutzneria kofuensis</name>
    <dbReference type="NCBI Taxonomy" id="103725"/>
    <lineage>
        <taxon>Bacteria</taxon>
        <taxon>Bacillati</taxon>
        <taxon>Actinomycetota</taxon>
        <taxon>Actinomycetes</taxon>
        <taxon>Pseudonocardiales</taxon>
        <taxon>Pseudonocardiaceae</taxon>
        <taxon>Kutzneria</taxon>
    </lineage>
</organism>
<evidence type="ECO:0000313" key="4">
    <source>
        <dbReference type="EMBL" id="MBB5894607.1"/>
    </source>
</evidence>
<dbReference type="InterPro" id="IPR050832">
    <property type="entry name" value="Bact_Acetyltransf"/>
</dbReference>
<proteinExistence type="predicted"/>
<dbReference type="CDD" id="cd04301">
    <property type="entry name" value="NAT_SF"/>
    <property type="match status" value="1"/>
</dbReference>
<dbReference type="RefSeq" id="WP_184866507.1">
    <property type="nucleotide sequence ID" value="NZ_BAAAWY010000059.1"/>
</dbReference>
<evidence type="ECO:0000313" key="5">
    <source>
        <dbReference type="Proteomes" id="UP000585638"/>
    </source>
</evidence>
<accession>A0A7W9NIH9</accession>
<dbReference type="PANTHER" id="PTHR43877">
    <property type="entry name" value="AMINOALKYLPHOSPHONATE N-ACETYLTRANSFERASE-RELATED-RELATED"/>
    <property type="match status" value="1"/>
</dbReference>
<feature type="domain" description="N-acetyltransferase" evidence="3">
    <location>
        <begin position="3"/>
        <end position="175"/>
    </location>
</feature>
<reference evidence="4 5" key="1">
    <citation type="submission" date="2020-08" db="EMBL/GenBank/DDBJ databases">
        <title>Sequencing the genomes of 1000 actinobacteria strains.</title>
        <authorList>
            <person name="Klenk H.-P."/>
        </authorList>
    </citation>
    <scope>NUCLEOTIDE SEQUENCE [LARGE SCALE GENOMIC DNA]</scope>
    <source>
        <strain evidence="4 5">DSM 43851</strain>
    </source>
</reference>
<dbReference type="SUPFAM" id="SSF55729">
    <property type="entry name" value="Acyl-CoA N-acyltransferases (Nat)"/>
    <property type="match status" value="1"/>
</dbReference>
<evidence type="ECO:0000259" key="3">
    <source>
        <dbReference type="PROSITE" id="PS51186"/>
    </source>
</evidence>
<evidence type="ECO:0000256" key="2">
    <source>
        <dbReference type="ARBA" id="ARBA00023315"/>
    </source>
</evidence>
<dbReference type="Gene3D" id="3.40.630.30">
    <property type="match status" value="1"/>
</dbReference>
<dbReference type="Pfam" id="PF00583">
    <property type="entry name" value="Acetyltransf_1"/>
    <property type="match status" value="1"/>
</dbReference>
<protein>
    <submittedName>
        <fullName evidence="4">GNAT superfamily N-acetyltransferase</fullName>
    </submittedName>
</protein>
<dbReference type="InterPro" id="IPR016181">
    <property type="entry name" value="Acyl_CoA_acyltransferase"/>
</dbReference>
<dbReference type="GO" id="GO:0016747">
    <property type="term" value="F:acyltransferase activity, transferring groups other than amino-acyl groups"/>
    <property type="evidence" value="ECO:0007669"/>
    <property type="project" value="InterPro"/>
</dbReference>
<evidence type="ECO:0000256" key="1">
    <source>
        <dbReference type="ARBA" id="ARBA00022679"/>
    </source>
</evidence>
<keyword evidence="5" id="KW-1185">Reference proteome</keyword>
<sequence length="192" mass="21698">MTWTVRRADSGDVRELARINQESWRNAARGTVPDVLLDRMLPESHLNGWRRWVCLPDPDGVFVAEDAEGRIGSYCVVAEARDDDDVHADLRTGELVGVHADPECQGTGAGRIVHDAALDHLADQGFRYAVLWVLQDDWTTRSFYAHLGWRHDGAAKEHVVGEHRLGLVRYGRFLPARRRNHPPSGWRFPAFG</sequence>
<gene>
    <name evidence="4" type="ORF">BJ998_005803</name>
</gene>
<dbReference type="EMBL" id="JACHIR010000001">
    <property type="protein sequence ID" value="MBB5894607.1"/>
    <property type="molecule type" value="Genomic_DNA"/>
</dbReference>
<dbReference type="InterPro" id="IPR000182">
    <property type="entry name" value="GNAT_dom"/>
</dbReference>
<dbReference type="AlphaFoldDB" id="A0A7W9NIH9"/>
<name>A0A7W9NIH9_9PSEU</name>
<dbReference type="PROSITE" id="PS51186">
    <property type="entry name" value="GNAT"/>
    <property type="match status" value="1"/>
</dbReference>
<dbReference type="Proteomes" id="UP000585638">
    <property type="component" value="Unassembled WGS sequence"/>
</dbReference>
<keyword evidence="1 4" id="KW-0808">Transferase</keyword>
<keyword evidence="2" id="KW-0012">Acyltransferase</keyword>
<comment type="caution">
    <text evidence="4">The sequence shown here is derived from an EMBL/GenBank/DDBJ whole genome shotgun (WGS) entry which is preliminary data.</text>
</comment>